<dbReference type="Pfam" id="PF00026">
    <property type="entry name" value="Asp"/>
    <property type="match status" value="1"/>
</dbReference>
<dbReference type="InterPro" id="IPR033121">
    <property type="entry name" value="PEPTIDASE_A1"/>
</dbReference>
<evidence type="ECO:0000259" key="8">
    <source>
        <dbReference type="PROSITE" id="PS51767"/>
    </source>
</evidence>
<evidence type="ECO:0000256" key="3">
    <source>
        <dbReference type="ARBA" id="ARBA00022750"/>
    </source>
</evidence>
<dbReference type="GO" id="GO:0006508">
    <property type="term" value="P:proteolysis"/>
    <property type="evidence" value="ECO:0007669"/>
    <property type="project" value="UniProtKB-KW"/>
</dbReference>
<sequence>MNFALALFFVLILVSVCEAYSIGFPASQARRSVWQGTRLTKRLWPSRHRFQPVRQANQRPVQSSFQSYRRANQDFRLKRRGRDVKLTNHRDKLYSCRIIIGTPGQEFNVAFDTSSSMTWVPSIHAPPRYKRMHMYKRYDDKLSRTHSTNNKPFDVIDDSGRVTGYLSQDSLRIAGLEIKNQSFGEALLEPDLFWRSTNDGILGLGFSNIDGDKEATVFDNMVSQRLVTAPVFSVYLNRYGSRDPDSVLTLGGINPYYFQEGFIFADLTVPNRWQFKIDRVQLSSGDGIFSESGCEAIVDSRSSFIAGPFEETRVINEQLGGKLFQGHQGLYNYEFDCSMVDKLPDVEFIVSGEKLSLSSRDYVVKMKLYGEYICASRILAMGWKENDGPDWVLGLNFMRAYYTQFDKGNRRIGFAKARSLPRYYK</sequence>
<feature type="domain" description="Peptidase A1" evidence="8">
    <location>
        <begin position="94"/>
        <end position="415"/>
    </location>
</feature>
<feature type="signal peptide" evidence="7">
    <location>
        <begin position="1"/>
        <end position="19"/>
    </location>
</feature>
<dbReference type="InterPro" id="IPR001461">
    <property type="entry name" value="Aspartic_peptidase_A1"/>
</dbReference>
<accession>A0AAV3YQD4</accession>
<evidence type="ECO:0000256" key="2">
    <source>
        <dbReference type="ARBA" id="ARBA00022670"/>
    </source>
</evidence>
<keyword evidence="3" id="KW-0064">Aspartyl protease</keyword>
<organism evidence="9 10">
    <name type="scientific">Plakobranchus ocellatus</name>
    <dbReference type="NCBI Taxonomy" id="259542"/>
    <lineage>
        <taxon>Eukaryota</taxon>
        <taxon>Metazoa</taxon>
        <taxon>Spiralia</taxon>
        <taxon>Lophotrochozoa</taxon>
        <taxon>Mollusca</taxon>
        <taxon>Gastropoda</taxon>
        <taxon>Heterobranchia</taxon>
        <taxon>Euthyneura</taxon>
        <taxon>Panpulmonata</taxon>
        <taxon>Sacoglossa</taxon>
        <taxon>Placobranchoidea</taxon>
        <taxon>Plakobranchidae</taxon>
        <taxon>Plakobranchus</taxon>
    </lineage>
</organism>
<dbReference type="SUPFAM" id="SSF50630">
    <property type="entry name" value="Acid proteases"/>
    <property type="match status" value="1"/>
</dbReference>
<comment type="similarity">
    <text evidence="1">Belongs to the peptidase A1 family.</text>
</comment>
<evidence type="ECO:0000256" key="1">
    <source>
        <dbReference type="ARBA" id="ARBA00007447"/>
    </source>
</evidence>
<comment type="caution">
    <text evidence="9">The sequence shown here is derived from an EMBL/GenBank/DDBJ whole genome shotgun (WGS) entry which is preliminary data.</text>
</comment>
<reference evidence="9 10" key="1">
    <citation type="journal article" date="2021" name="Elife">
        <title>Chloroplast acquisition without the gene transfer in kleptoplastic sea slugs, Plakobranchus ocellatus.</title>
        <authorList>
            <person name="Maeda T."/>
            <person name="Takahashi S."/>
            <person name="Yoshida T."/>
            <person name="Shimamura S."/>
            <person name="Takaki Y."/>
            <person name="Nagai Y."/>
            <person name="Toyoda A."/>
            <person name="Suzuki Y."/>
            <person name="Arimoto A."/>
            <person name="Ishii H."/>
            <person name="Satoh N."/>
            <person name="Nishiyama T."/>
            <person name="Hasebe M."/>
            <person name="Maruyama T."/>
            <person name="Minagawa J."/>
            <person name="Obokata J."/>
            <person name="Shigenobu S."/>
        </authorList>
    </citation>
    <scope>NUCLEOTIDE SEQUENCE [LARGE SCALE GENOMIC DNA]</scope>
</reference>
<gene>
    <name evidence="9" type="ORF">PoB_001145000</name>
</gene>
<dbReference type="PANTHER" id="PTHR47966:SF51">
    <property type="entry name" value="BETA-SITE APP-CLEAVING ENZYME, ISOFORM A-RELATED"/>
    <property type="match status" value="1"/>
</dbReference>
<evidence type="ECO:0000256" key="6">
    <source>
        <dbReference type="PIRSR" id="PIRSR601461-2"/>
    </source>
</evidence>
<keyword evidence="7" id="KW-0732">Signal</keyword>
<keyword evidence="4" id="KW-0378">Hydrolase</keyword>
<evidence type="ECO:0000313" key="10">
    <source>
        <dbReference type="Proteomes" id="UP000735302"/>
    </source>
</evidence>
<evidence type="ECO:0000313" key="9">
    <source>
        <dbReference type="EMBL" id="GFN84944.1"/>
    </source>
</evidence>
<dbReference type="EMBL" id="BLXT01001350">
    <property type="protein sequence ID" value="GFN84944.1"/>
    <property type="molecule type" value="Genomic_DNA"/>
</dbReference>
<evidence type="ECO:0000256" key="4">
    <source>
        <dbReference type="ARBA" id="ARBA00022801"/>
    </source>
</evidence>
<dbReference type="PRINTS" id="PR00792">
    <property type="entry name" value="PEPSIN"/>
</dbReference>
<evidence type="ECO:0000256" key="7">
    <source>
        <dbReference type="SAM" id="SignalP"/>
    </source>
</evidence>
<keyword evidence="6" id="KW-1015">Disulfide bond</keyword>
<evidence type="ECO:0000256" key="5">
    <source>
        <dbReference type="PIRSR" id="PIRSR601461-1"/>
    </source>
</evidence>
<dbReference type="AlphaFoldDB" id="A0AAV3YQD4"/>
<protein>
    <submittedName>
        <fullName evidence="9">Cathepsin d</fullName>
    </submittedName>
</protein>
<dbReference type="GO" id="GO:0004190">
    <property type="term" value="F:aspartic-type endopeptidase activity"/>
    <property type="evidence" value="ECO:0007669"/>
    <property type="project" value="UniProtKB-KW"/>
</dbReference>
<proteinExistence type="inferred from homology"/>
<feature type="active site" evidence="5">
    <location>
        <position position="299"/>
    </location>
</feature>
<dbReference type="Proteomes" id="UP000735302">
    <property type="component" value="Unassembled WGS sequence"/>
</dbReference>
<dbReference type="Gene3D" id="2.40.70.10">
    <property type="entry name" value="Acid Proteases"/>
    <property type="match status" value="2"/>
</dbReference>
<dbReference type="PROSITE" id="PS51767">
    <property type="entry name" value="PEPTIDASE_A1"/>
    <property type="match status" value="1"/>
</dbReference>
<keyword evidence="2" id="KW-0645">Protease</keyword>
<feature type="chain" id="PRO_5043819885" evidence="7">
    <location>
        <begin position="20"/>
        <end position="425"/>
    </location>
</feature>
<keyword evidence="10" id="KW-1185">Reference proteome</keyword>
<dbReference type="InterPro" id="IPR021109">
    <property type="entry name" value="Peptidase_aspartic_dom_sf"/>
</dbReference>
<dbReference type="PANTHER" id="PTHR47966">
    <property type="entry name" value="BETA-SITE APP-CLEAVING ENZYME, ISOFORM A-RELATED"/>
    <property type="match status" value="1"/>
</dbReference>
<feature type="active site" evidence="5">
    <location>
        <position position="112"/>
    </location>
</feature>
<feature type="disulfide bond" evidence="6">
    <location>
        <begin position="337"/>
        <end position="374"/>
    </location>
</feature>
<name>A0AAV3YQD4_9GAST</name>
<dbReference type="FunFam" id="2.40.70.10:FF:000115">
    <property type="entry name" value="Lysosomal aspartic protease"/>
    <property type="match status" value="1"/>
</dbReference>